<dbReference type="EMBL" id="JPOX01000076">
    <property type="protein sequence ID" value="KFX41012.1"/>
    <property type="molecule type" value="Genomic_DNA"/>
</dbReference>
<comment type="caution">
    <text evidence="2">The sequence shown here is derived from an EMBL/GenBank/DDBJ whole genome shotgun (WGS) entry which is preliminary data.</text>
</comment>
<dbReference type="EMBL" id="JPOX01000066">
    <property type="protein sequence ID" value="KFX41214.1"/>
    <property type="molecule type" value="Genomic_DNA"/>
</dbReference>
<sequence>RQFSLTAIPRRSYKNPMALPNILQENDLDIPPLPSLEWSNDPDTPDGFPRTPTDFESFEAMILIRKNTFRTTLML</sequence>
<evidence type="ECO:0000313" key="2">
    <source>
        <dbReference type="EMBL" id="KFX41214.1"/>
    </source>
</evidence>
<protein>
    <submittedName>
        <fullName evidence="2">Uncharacterized protein</fullName>
    </submittedName>
</protein>
<feature type="non-terminal residue" evidence="2">
    <location>
        <position position="1"/>
    </location>
</feature>
<accession>A0A093UU34</accession>
<evidence type="ECO:0000313" key="1">
    <source>
        <dbReference type="EMBL" id="KFX41012.1"/>
    </source>
</evidence>
<gene>
    <name evidence="2" type="ORF">GQ26_0660030</name>
    <name evidence="1" type="ORF">GQ26_0760130</name>
</gene>
<dbReference type="HOGENOM" id="CLU_2677953_0_0_1"/>
<name>A0A093UU34_TALMA</name>
<reference key="1">
    <citation type="journal article" date="2014" name="PLoS Genet.">
        <title>Signature Gene Expression Reveals Novel Clues to the Molecular Mechanisms of Dimorphic Transition in Penicillium marneffei.</title>
        <authorList>
            <person name="Yang E."/>
            <person name="Wang G."/>
            <person name="Cai J."/>
            <person name="Woo P.C."/>
            <person name="Lau S.K."/>
            <person name="Yuen K.-Y."/>
            <person name="Chow W.-N."/>
            <person name="Lin X."/>
        </authorList>
    </citation>
    <scope>NUCLEOTIDE SEQUENCE [LARGE SCALE GENOMIC DNA]</scope>
    <source>
        <strain>PM1</strain>
    </source>
</reference>
<dbReference type="AlphaFoldDB" id="A0A093UU34"/>
<proteinExistence type="predicted"/>
<organism evidence="2">
    <name type="scientific">Talaromyces marneffei PM1</name>
    <dbReference type="NCBI Taxonomy" id="1077442"/>
    <lineage>
        <taxon>Eukaryota</taxon>
        <taxon>Fungi</taxon>
        <taxon>Dikarya</taxon>
        <taxon>Ascomycota</taxon>
        <taxon>Pezizomycotina</taxon>
        <taxon>Eurotiomycetes</taxon>
        <taxon>Eurotiomycetidae</taxon>
        <taxon>Eurotiales</taxon>
        <taxon>Trichocomaceae</taxon>
        <taxon>Talaromyces</taxon>
        <taxon>Talaromyces sect. Talaromyces</taxon>
    </lineage>
</organism>
<reference evidence="2" key="2">
    <citation type="journal article" date="2014" name="PLoS Genet.">
        <title>Signature gene expression reveals novel clues to the molecular mechanisms of dimorphic transition in Penicillium marneffei.</title>
        <authorList>
            <person name="Yang E."/>
            <person name="Wang G."/>
            <person name="Cai J."/>
            <person name="Woo P.C."/>
            <person name="Lau S.K."/>
            <person name="Yuen K.-Y."/>
            <person name="Chow W.-N."/>
            <person name="Lin X."/>
        </authorList>
    </citation>
    <scope>NUCLEOTIDE SEQUENCE</scope>
    <source>
        <strain evidence="2">PM1</strain>
    </source>
</reference>